<dbReference type="RefSeq" id="WP_181616109.1">
    <property type="nucleotide sequence ID" value="NZ_BAABAM010000013.1"/>
</dbReference>
<name>A0A7W0HW27_9ACTN</name>
<gene>
    <name evidence="2" type="ORF">HNR30_008799</name>
</gene>
<dbReference type="AlphaFoldDB" id="A0A7W0HW27"/>
<evidence type="ECO:0000313" key="2">
    <source>
        <dbReference type="EMBL" id="MBA2897401.1"/>
    </source>
</evidence>
<keyword evidence="3" id="KW-1185">Reference proteome</keyword>
<evidence type="ECO:0000313" key="3">
    <source>
        <dbReference type="Proteomes" id="UP000530928"/>
    </source>
</evidence>
<organism evidence="2 3">
    <name type="scientific">Nonomuraea soli</name>
    <dbReference type="NCBI Taxonomy" id="1032476"/>
    <lineage>
        <taxon>Bacteria</taxon>
        <taxon>Bacillati</taxon>
        <taxon>Actinomycetota</taxon>
        <taxon>Actinomycetes</taxon>
        <taxon>Streptosporangiales</taxon>
        <taxon>Streptosporangiaceae</taxon>
        <taxon>Nonomuraea</taxon>
    </lineage>
</organism>
<comment type="caution">
    <text evidence="2">The sequence shown here is derived from an EMBL/GenBank/DDBJ whole genome shotgun (WGS) entry which is preliminary data.</text>
</comment>
<reference evidence="2 3" key="1">
    <citation type="submission" date="2020-07" db="EMBL/GenBank/DDBJ databases">
        <title>Genomic Encyclopedia of Type Strains, Phase IV (KMG-IV): sequencing the most valuable type-strain genomes for metagenomic binning, comparative biology and taxonomic classification.</title>
        <authorList>
            <person name="Goeker M."/>
        </authorList>
    </citation>
    <scope>NUCLEOTIDE SEQUENCE [LARGE SCALE GENOMIC DNA]</scope>
    <source>
        <strain evidence="2 3">DSM 45533</strain>
    </source>
</reference>
<feature type="region of interest" description="Disordered" evidence="1">
    <location>
        <begin position="1"/>
        <end position="21"/>
    </location>
</feature>
<accession>A0A7W0HW27</accession>
<protein>
    <submittedName>
        <fullName evidence="2">Uncharacterized protein</fullName>
    </submittedName>
</protein>
<dbReference type="EMBL" id="JACDUR010000011">
    <property type="protein sequence ID" value="MBA2897401.1"/>
    <property type="molecule type" value="Genomic_DNA"/>
</dbReference>
<sequence length="157" mass="16418">MSGVDGQIVRAGETPPSASDADDTVLAQITNDVYLPGIPEVGTTFVAPASGRVRMTVSAGLRDNGTAPRARIFVSPQVFRGTSAAGVEVLAPSVTFRGVASNRENVEFQYGSRVALMTGLTPGETYYARLMHLATPIADPSDTADIAVRDITVIPVP</sequence>
<evidence type="ECO:0000256" key="1">
    <source>
        <dbReference type="SAM" id="MobiDB-lite"/>
    </source>
</evidence>
<proteinExistence type="predicted"/>
<dbReference type="Proteomes" id="UP000530928">
    <property type="component" value="Unassembled WGS sequence"/>
</dbReference>